<dbReference type="InterPro" id="IPR038279">
    <property type="entry name" value="Ndc10_dom2_sf"/>
</dbReference>
<dbReference type="VEuPathDB" id="FungiDB:EMCG_05693"/>
<dbReference type="Gene3D" id="1.10.443.20">
    <property type="entry name" value="Centromere DNA-binding protein complex CBF3 subunit, domain 2"/>
    <property type="match status" value="2"/>
</dbReference>
<name>A0A0G2IED6_9EURO</name>
<reference evidence="3" key="1">
    <citation type="journal article" date="2015" name="PLoS Genet.">
        <title>The dynamic genome and transcriptome of the human fungal pathogen Blastomyces and close relative Emmonsia.</title>
        <authorList>
            <person name="Munoz J.F."/>
            <person name="Gauthier G.M."/>
            <person name="Desjardins C.A."/>
            <person name="Gallo J.E."/>
            <person name="Holder J."/>
            <person name="Sullivan T.D."/>
            <person name="Marty A.J."/>
            <person name="Carmen J.C."/>
            <person name="Chen Z."/>
            <person name="Ding L."/>
            <person name="Gujja S."/>
            <person name="Magrini V."/>
            <person name="Misas E."/>
            <person name="Mitreva M."/>
            <person name="Priest M."/>
            <person name="Saif S."/>
            <person name="Whiston E.A."/>
            <person name="Young S."/>
            <person name="Zeng Q."/>
            <person name="Goldman W.E."/>
            <person name="Mardis E.R."/>
            <person name="Taylor J.W."/>
            <person name="McEwen J.G."/>
            <person name="Clay O.K."/>
            <person name="Klein B.S."/>
            <person name="Cuomo C.A."/>
        </authorList>
    </citation>
    <scope>NUCLEOTIDE SEQUENCE [LARGE SCALE GENOMIC DNA]</scope>
    <source>
        <strain evidence="3">UAMH 3008</strain>
    </source>
</reference>
<evidence type="ECO:0000313" key="2">
    <source>
        <dbReference type="EMBL" id="KKZ68700.1"/>
    </source>
</evidence>
<dbReference type="Pfam" id="PF16787">
    <property type="entry name" value="NDC10_II"/>
    <property type="match status" value="2"/>
</dbReference>
<gene>
    <name evidence="2" type="ORF">EMCG_05693</name>
</gene>
<feature type="domain" description="Ndc10" evidence="1">
    <location>
        <begin position="58"/>
        <end position="186"/>
    </location>
</feature>
<dbReference type="GO" id="GO:0003677">
    <property type="term" value="F:DNA binding"/>
    <property type="evidence" value="ECO:0007669"/>
    <property type="project" value="InterPro"/>
</dbReference>
<evidence type="ECO:0000313" key="3">
    <source>
        <dbReference type="Proteomes" id="UP000034164"/>
    </source>
</evidence>
<dbReference type="Proteomes" id="UP000034164">
    <property type="component" value="Unassembled WGS sequence"/>
</dbReference>
<feature type="domain" description="Ndc10" evidence="1">
    <location>
        <begin position="1"/>
        <end position="54"/>
    </location>
</feature>
<sequence length="187" mass="21386">MGHNMLLRGESRCMTELADLFTLELDNEGPTLCFPMVLIMSNGKTNQMGWIEYATEPLPQFHRREKWYNLHLIKGADPRVKMAYETQLDWVNRVFNRTGLIALKKTHAGRANGARTAELAEVSDSQIRRAGRWNSDALSQFYLTNIPRKFVRAMAGFNPNLEGGFYLPRACVSPPDELVQAIWPWIS</sequence>
<dbReference type="OrthoDB" id="4206214at2759"/>
<evidence type="ECO:0000259" key="1">
    <source>
        <dbReference type="Pfam" id="PF16787"/>
    </source>
</evidence>
<dbReference type="InterPro" id="IPR031872">
    <property type="entry name" value="NDC10_II"/>
</dbReference>
<proteinExistence type="predicted"/>
<comment type="caution">
    <text evidence="2">The sequence shown here is derived from an EMBL/GenBank/DDBJ whole genome shotgun (WGS) entry which is preliminary data.</text>
</comment>
<accession>A0A0G2IED6</accession>
<dbReference type="AlphaFoldDB" id="A0A0G2IED6"/>
<organism evidence="2 3">
    <name type="scientific">[Emmonsia] crescens</name>
    <dbReference type="NCBI Taxonomy" id="73230"/>
    <lineage>
        <taxon>Eukaryota</taxon>
        <taxon>Fungi</taxon>
        <taxon>Dikarya</taxon>
        <taxon>Ascomycota</taxon>
        <taxon>Pezizomycotina</taxon>
        <taxon>Eurotiomycetes</taxon>
        <taxon>Eurotiomycetidae</taxon>
        <taxon>Onygenales</taxon>
        <taxon>Ajellomycetaceae</taxon>
        <taxon>Emergomyces</taxon>
    </lineage>
</organism>
<dbReference type="EMBL" id="LCZI01000066">
    <property type="protein sequence ID" value="KKZ68700.1"/>
    <property type="molecule type" value="Genomic_DNA"/>
</dbReference>
<protein>
    <recommendedName>
        <fullName evidence="1">Ndc10 domain-containing protein</fullName>
    </recommendedName>
</protein>